<evidence type="ECO:0000256" key="2">
    <source>
        <dbReference type="RuleBase" id="RU362097"/>
    </source>
</evidence>
<dbReference type="NCBIfam" id="TIGR01845">
    <property type="entry name" value="outer_NodT"/>
    <property type="match status" value="1"/>
</dbReference>
<dbReference type="Proteomes" id="UP000198836">
    <property type="component" value="Unassembled WGS sequence"/>
</dbReference>
<evidence type="ECO:0000313" key="4">
    <source>
        <dbReference type="Proteomes" id="UP000198836"/>
    </source>
</evidence>
<dbReference type="InterPro" id="IPR003423">
    <property type="entry name" value="OMP_efflux"/>
</dbReference>
<keyword evidence="2" id="KW-0564">Palmitate</keyword>
<comment type="similarity">
    <text evidence="1 2">Belongs to the outer membrane factor (OMF) (TC 1.B.17) family.</text>
</comment>
<dbReference type="AlphaFoldDB" id="A0A1I0TJH4"/>
<accession>A0A1I0TJH4</accession>
<comment type="subcellular location">
    <subcellularLocation>
        <location evidence="2">Cell membrane</location>
        <topology evidence="2">Lipid-anchor</topology>
    </subcellularLocation>
</comment>
<proteinExistence type="inferred from homology"/>
<dbReference type="PANTHER" id="PTHR30203">
    <property type="entry name" value="OUTER MEMBRANE CATION EFFLUX PROTEIN"/>
    <property type="match status" value="1"/>
</dbReference>
<evidence type="ECO:0000256" key="1">
    <source>
        <dbReference type="ARBA" id="ARBA00007613"/>
    </source>
</evidence>
<reference evidence="4" key="1">
    <citation type="submission" date="2016-10" db="EMBL/GenBank/DDBJ databases">
        <authorList>
            <person name="Varghese N."/>
            <person name="Submissions S."/>
        </authorList>
    </citation>
    <scope>NUCLEOTIDE SEQUENCE [LARGE SCALE GENOMIC DNA]</scope>
    <source>
        <strain evidence="4">DSM 18130</strain>
    </source>
</reference>
<name>A0A1I0TJH4_9SPHI</name>
<dbReference type="GO" id="GO:0005886">
    <property type="term" value="C:plasma membrane"/>
    <property type="evidence" value="ECO:0007669"/>
    <property type="project" value="UniProtKB-SubCell"/>
</dbReference>
<dbReference type="Gene3D" id="2.20.200.10">
    <property type="entry name" value="Outer membrane efflux proteins (OEP)"/>
    <property type="match status" value="1"/>
</dbReference>
<dbReference type="STRING" id="332999.SAMN04488511_110200"/>
<dbReference type="Gene3D" id="1.20.1600.10">
    <property type="entry name" value="Outer membrane efflux proteins (OEP)"/>
    <property type="match status" value="1"/>
</dbReference>
<dbReference type="Pfam" id="PF02321">
    <property type="entry name" value="OEP"/>
    <property type="match status" value="2"/>
</dbReference>
<evidence type="ECO:0000313" key="3">
    <source>
        <dbReference type="EMBL" id="SFA51948.1"/>
    </source>
</evidence>
<sequence length="487" mass="53833">MNKRKKNTNWLLRTVNINSKKMNFRYKHSLLIGLAIVALSACVTKKYERPQLKSEGLYRDNNTTDTTTMADLQWRTLFSDTTLQSLIQQGINENLDLKQAIERIKIAEATLIQSRGALLPSLQADVNVTDNKQSQASLNFPPGININLETQTYKAQLSTSWEADIWGKLTSAKRGAYATLLQTDAAKRAVQTQLIATIANNYYTLLALDKQLAITEQTIKVRAQDVETMKELKQGAVVNGAAVVQSEANLYAAQVTLPDLKRSIKEAENALSVLVGKAPDAINRTTLDQQTPYANLQTGVSAQLLKNRPDVIAAEFGFRSAFENTNVAKAYFYPALTITAAGGLSSLQLQDFFSKSIFYNLVGGLTQPIFARGANKARLKTAEANQQIAFYNFQQTLLTGGQEVSNALYAYQTAAEKEETRTKQIASLTKAVDFTKELLRYSSATNYTDVLTSEQSLLTAQLNGINDRLQKLQSVVNLYRALGGGWK</sequence>
<dbReference type="InterPro" id="IPR010131">
    <property type="entry name" value="MdtP/NodT-like"/>
</dbReference>
<dbReference type="EMBL" id="FOJM01000010">
    <property type="protein sequence ID" value="SFA51948.1"/>
    <property type="molecule type" value="Genomic_DNA"/>
</dbReference>
<keyword evidence="2" id="KW-0472">Membrane</keyword>
<protein>
    <submittedName>
        <fullName evidence="3">Efflux transporter, outer membrane factor (OMF) lipoprotein, NodT family</fullName>
    </submittedName>
</protein>
<dbReference type="PANTHER" id="PTHR30203:SF33">
    <property type="entry name" value="BLR4455 PROTEIN"/>
    <property type="match status" value="1"/>
</dbReference>
<keyword evidence="2 3" id="KW-0449">Lipoprotein</keyword>
<gene>
    <name evidence="3" type="ORF">SAMN04488511_110200</name>
</gene>
<dbReference type="SUPFAM" id="SSF56954">
    <property type="entry name" value="Outer membrane efflux proteins (OEP)"/>
    <property type="match status" value="1"/>
</dbReference>
<dbReference type="GO" id="GO:0015562">
    <property type="term" value="F:efflux transmembrane transporter activity"/>
    <property type="evidence" value="ECO:0007669"/>
    <property type="project" value="InterPro"/>
</dbReference>
<organism evidence="3 4">
    <name type="scientific">Pedobacter suwonensis</name>
    <dbReference type="NCBI Taxonomy" id="332999"/>
    <lineage>
        <taxon>Bacteria</taxon>
        <taxon>Pseudomonadati</taxon>
        <taxon>Bacteroidota</taxon>
        <taxon>Sphingobacteriia</taxon>
        <taxon>Sphingobacteriales</taxon>
        <taxon>Sphingobacteriaceae</taxon>
        <taxon>Pedobacter</taxon>
    </lineage>
</organism>
<keyword evidence="4" id="KW-1185">Reference proteome</keyword>
<keyword evidence="2" id="KW-0812">Transmembrane</keyword>
<keyword evidence="2" id="KW-1134">Transmembrane beta strand</keyword>